<name>A0A8S3TJ54_MYTED</name>
<dbReference type="PANTHER" id="PTHR22845:SF5">
    <property type="entry name" value="APOPTOTIC PROTEASE-ACTIVATING FACTOR 1"/>
    <property type="match status" value="1"/>
</dbReference>
<organism evidence="3 4">
    <name type="scientific">Mytilus edulis</name>
    <name type="common">Blue mussel</name>
    <dbReference type="NCBI Taxonomy" id="6550"/>
    <lineage>
        <taxon>Eukaryota</taxon>
        <taxon>Metazoa</taxon>
        <taxon>Spiralia</taxon>
        <taxon>Lophotrochozoa</taxon>
        <taxon>Mollusca</taxon>
        <taxon>Bivalvia</taxon>
        <taxon>Autobranchia</taxon>
        <taxon>Pteriomorphia</taxon>
        <taxon>Mytilida</taxon>
        <taxon>Mytiloidea</taxon>
        <taxon>Mytilidae</taxon>
        <taxon>Mytilinae</taxon>
        <taxon>Mytilus</taxon>
    </lineage>
</organism>
<dbReference type="GO" id="GO:0006915">
    <property type="term" value="P:apoptotic process"/>
    <property type="evidence" value="ECO:0007669"/>
    <property type="project" value="UniProtKB-ARBA"/>
</dbReference>
<dbReference type="Gene3D" id="1.10.533.10">
    <property type="entry name" value="Death Domain, Fas"/>
    <property type="match status" value="1"/>
</dbReference>
<reference evidence="3" key="1">
    <citation type="submission" date="2021-03" db="EMBL/GenBank/DDBJ databases">
        <authorList>
            <person name="Bekaert M."/>
        </authorList>
    </citation>
    <scope>NUCLEOTIDE SEQUENCE</scope>
</reference>
<dbReference type="Gene3D" id="3.40.50.300">
    <property type="entry name" value="P-loop containing nucleotide triphosphate hydrolases"/>
    <property type="match status" value="1"/>
</dbReference>
<dbReference type="SUPFAM" id="SSF52540">
    <property type="entry name" value="P-loop containing nucleoside triphosphate hydrolases"/>
    <property type="match status" value="1"/>
</dbReference>
<dbReference type="AlphaFoldDB" id="A0A8S3TJ54"/>
<protein>
    <recommendedName>
        <fullName evidence="2">NB-ARC domain-containing protein</fullName>
    </recommendedName>
</protein>
<dbReference type="InterPro" id="IPR011029">
    <property type="entry name" value="DEATH-like_dom_sf"/>
</dbReference>
<feature type="domain" description="NB-ARC" evidence="2">
    <location>
        <begin position="111"/>
        <end position="270"/>
    </location>
</feature>
<accession>A0A8S3TJ54</accession>
<proteinExistence type="predicted"/>
<comment type="caution">
    <text evidence="3">The sequence shown here is derived from an EMBL/GenBank/DDBJ whole genome shotgun (WGS) entry which is preliminary data.</text>
</comment>
<dbReference type="EMBL" id="CAJPWZ010002213">
    <property type="protein sequence ID" value="CAG2233648.1"/>
    <property type="molecule type" value="Genomic_DNA"/>
</dbReference>
<feature type="transmembrane region" description="Helical" evidence="1">
    <location>
        <begin position="927"/>
        <end position="944"/>
    </location>
</feature>
<dbReference type="SUPFAM" id="SSF47986">
    <property type="entry name" value="DEATH domain"/>
    <property type="match status" value="1"/>
</dbReference>
<dbReference type="InterPro" id="IPR027417">
    <property type="entry name" value="P-loop_NTPase"/>
</dbReference>
<dbReference type="OrthoDB" id="6101380at2759"/>
<dbReference type="InterPro" id="IPR002182">
    <property type="entry name" value="NB-ARC"/>
</dbReference>
<gene>
    <name evidence="3" type="ORF">MEDL_46291</name>
</gene>
<dbReference type="GO" id="GO:0043531">
    <property type="term" value="F:ADP binding"/>
    <property type="evidence" value="ECO:0007669"/>
    <property type="project" value="InterPro"/>
</dbReference>
<evidence type="ECO:0000259" key="2">
    <source>
        <dbReference type="Pfam" id="PF00931"/>
    </source>
</evidence>
<keyword evidence="1" id="KW-0472">Membrane</keyword>
<dbReference type="Proteomes" id="UP000683360">
    <property type="component" value="Unassembled WGS sequence"/>
</dbReference>
<evidence type="ECO:0000313" key="4">
    <source>
        <dbReference type="Proteomes" id="UP000683360"/>
    </source>
</evidence>
<dbReference type="Pfam" id="PF00931">
    <property type="entry name" value="NB-ARC"/>
    <property type="match status" value="1"/>
</dbReference>
<keyword evidence="4" id="KW-1185">Reference proteome</keyword>
<sequence length="945" mass="109389">MSEDVEKLKFLLKPYDKYEEIPSQDLKSAEDGESLFSLMKKYGLLSLTKTDVLIDILMHTNLKPCATSIETFNQQNKEALSIPKEGPCNIKEDMVVEHFMETSKLKEIEEKMATTKFIALSGLLGSGKSQLALKHACKKRQSCKKGICWRISCQDMVILLNSLKKMADGLGLKKESKQNESISNEESLDLILELIKRELKEKDPSIEHLIIFDDVTDETKHAVEKFKNSFLKFNVKVLATTWNQTFFDETNLVAVNGFTEDEAIEFLKRKNELTAEEVEDYKELAKYLSCLPLAMYGVKTRMVSHRLTPKGFLKAFKGRKSTILIDKMLSDSENRKLYEVLTEFLNILKKDEVEEVFDMVLILQFLSLEDIPILFFQFLPAKEGSEDQALNPESFIEAIQKFSFGYIRGEDDDRYICTHLAVTRTIDCYTSKHREDKVRLLKNVLKALMWLLDKDNIHDKDYKRNHDLLPHAILVIRHYETLKKEVPELSKDFELNILVAYVYDLVGYTYNFFGMLKNAGEHSTAAKRSCFAIVGIEEDQIEELVSKTCVRDENYETWEKFAKREAEIVFEKLKNVISVPANMELLKKMALDYNLNTYRSQEHIELLQGYLGHNLENECTLTKVEYDHLCKNHLAIPAANHLGELFLYELFIQVFYTFGRRIFYLGDHVDYKTARDFAHALFLAKEFGVKVAEECKQLDLPDILYVMLTELSGTLEQIFDDRAKLGLKTVPHLDNAASRFKDLQESTASYFSFGVIKSGHESLQHRKICLKRLVRCYTAMAHLIPDENEEMKKEIGEKLHQCNVQLEKLSSEYSHRQTGVDLRMGECFLALKNFEEAKEKFLKVAPEGILQDTFDVKKSALNFHELLAVKGLINVFKESCQKEKAQELARRLEAILDNSNELEELSHFRFERNEYAVRLNMLKQIENIFSCILVVAFFMSYLYVN</sequence>
<evidence type="ECO:0000256" key="1">
    <source>
        <dbReference type="SAM" id="Phobius"/>
    </source>
</evidence>
<dbReference type="PANTHER" id="PTHR22845">
    <property type="entry name" value="APOPTOTIC PROTEASE-ACTIVATING FACTOR 1"/>
    <property type="match status" value="1"/>
</dbReference>
<dbReference type="GO" id="GO:0005829">
    <property type="term" value="C:cytosol"/>
    <property type="evidence" value="ECO:0007669"/>
    <property type="project" value="UniProtKB-ARBA"/>
</dbReference>
<evidence type="ECO:0000313" key="3">
    <source>
        <dbReference type="EMBL" id="CAG2233648.1"/>
    </source>
</evidence>
<keyword evidence="1" id="KW-1133">Transmembrane helix</keyword>
<keyword evidence="1" id="KW-0812">Transmembrane</keyword>